<keyword evidence="12" id="KW-0460">Magnesium</keyword>
<feature type="region of interest" description="Disordered" evidence="14">
    <location>
        <begin position="232"/>
        <end position="257"/>
    </location>
</feature>
<organism evidence="16 17">
    <name type="scientific">Blomia tropicalis</name>
    <name type="common">Mite</name>
    <dbReference type="NCBI Taxonomy" id="40697"/>
    <lineage>
        <taxon>Eukaryota</taxon>
        <taxon>Metazoa</taxon>
        <taxon>Ecdysozoa</taxon>
        <taxon>Arthropoda</taxon>
        <taxon>Chelicerata</taxon>
        <taxon>Arachnida</taxon>
        <taxon>Acari</taxon>
        <taxon>Acariformes</taxon>
        <taxon>Sarcoptiformes</taxon>
        <taxon>Astigmata</taxon>
        <taxon>Glycyphagoidea</taxon>
        <taxon>Echimyopodidae</taxon>
        <taxon>Blomia</taxon>
    </lineage>
</organism>
<evidence type="ECO:0000256" key="3">
    <source>
        <dbReference type="ARBA" id="ARBA00001941"/>
    </source>
</evidence>
<dbReference type="EC" id="3.1.3.89" evidence="8"/>
<dbReference type="GO" id="GO:0002953">
    <property type="term" value="F:5'-deoxynucleotidase activity"/>
    <property type="evidence" value="ECO:0007669"/>
    <property type="project" value="UniProtKB-EC"/>
</dbReference>
<dbReference type="FunFam" id="1.10.3210.10:FF:000011">
    <property type="entry name" value="HD domain-containing protein 2"/>
    <property type="match status" value="1"/>
</dbReference>
<dbReference type="EMBL" id="JAPWDV010000003">
    <property type="protein sequence ID" value="KAJ6217217.1"/>
    <property type="molecule type" value="Genomic_DNA"/>
</dbReference>
<gene>
    <name evidence="16" type="ORF">RDWZM_008374</name>
</gene>
<dbReference type="SMART" id="SM00471">
    <property type="entry name" value="HDc"/>
    <property type="match status" value="1"/>
</dbReference>
<evidence type="ECO:0000256" key="10">
    <source>
        <dbReference type="ARBA" id="ARBA00022723"/>
    </source>
</evidence>
<keyword evidence="11" id="KW-0378">Hydrolase</keyword>
<dbReference type="AlphaFoldDB" id="A0A9Q0M475"/>
<evidence type="ECO:0000256" key="2">
    <source>
        <dbReference type="ARBA" id="ARBA00001936"/>
    </source>
</evidence>
<comment type="cofactor">
    <cofactor evidence="3">
        <name>Co(2+)</name>
        <dbReference type="ChEBI" id="CHEBI:48828"/>
    </cofactor>
</comment>
<comment type="subunit">
    <text evidence="7">Homodimer.</text>
</comment>
<evidence type="ECO:0000256" key="13">
    <source>
        <dbReference type="ARBA" id="ARBA00032735"/>
    </source>
</evidence>
<dbReference type="OMA" id="HEYESRE"/>
<dbReference type="Gene3D" id="1.10.3210.10">
    <property type="entry name" value="Hypothetical protein af1432"/>
    <property type="match status" value="1"/>
</dbReference>
<dbReference type="Pfam" id="PF13023">
    <property type="entry name" value="HD_3"/>
    <property type="match status" value="1"/>
</dbReference>
<evidence type="ECO:0000256" key="7">
    <source>
        <dbReference type="ARBA" id="ARBA00011738"/>
    </source>
</evidence>
<comment type="cofactor">
    <cofactor evidence="2">
        <name>Mn(2+)</name>
        <dbReference type="ChEBI" id="CHEBI:29035"/>
    </cofactor>
</comment>
<name>A0A9Q0M475_BLOTA</name>
<keyword evidence="17" id="KW-1185">Reference proteome</keyword>
<dbReference type="PANTHER" id="PTHR11845">
    <property type="entry name" value="5'-DEOXYNUCLEOTIDASE HDDC2"/>
    <property type="match status" value="1"/>
</dbReference>
<evidence type="ECO:0000256" key="8">
    <source>
        <dbReference type="ARBA" id="ARBA00012964"/>
    </source>
</evidence>
<comment type="similarity">
    <text evidence="6">Belongs to the HDDC2 family.</text>
</comment>
<evidence type="ECO:0000313" key="17">
    <source>
        <dbReference type="Proteomes" id="UP001142055"/>
    </source>
</evidence>
<evidence type="ECO:0000256" key="9">
    <source>
        <dbReference type="ARBA" id="ARBA00015933"/>
    </source>
</evidence>
<comment type="catalytic activity">
    <reaction evidence="1">
        <text>a 2'-deoxyribonucleoside 5'-phosphate + H2O = a 2'-deoxyribonucleoside + phosphate</text>
        <dbReference type="Rhea" id="RHEA:36167"/>
        <dbReference type="ChEBI" id="CHEBI:15377"/>
        <dbReference type="ChEBI" id="CHEBI:18274"/>
        <dbReference type="ChEBI" id="CHEBI:43474"/>
        <dbReference type="ChEBI" id="CHEBI:65317"/>
        <dbReference type="EC" id="3.1.3.89"/>
    </reaction>
</comment>
<dbReference type="Proteomes" id="UP001142055">
    <property type="component" value="Chromosome 3"/>
</dbReference>
<comment type="cofactor">
    <cofactor evidence="4">
        <name>Mg(2+)</name>
        <dbReference type="ChEBI" id="CHEBI:18420"/>
    </cofactor>
</comment>
<evidence type="ECO:0000259" key="15">
    <source>
        <dbReference type="SMART" id="SM00471"/>
    </source>
</evidence>
<dbReference type="InterPro" id="IPR003607">
    <property type="entry name" value="HD/PDEase_dom"/>
</dbReference>
<comment type="function">
    <text evidence="5">Catalyzes the dephosphorylation of the nucleoside 5'-monophosphates deoxyadenosine monophosphate (dAMP), deoxycytidine monophosphate (dCMP), deoxyguanosine monophosphate (dGMP) and deoxythymidine monophosphate (dTMP).</text>
</comment>
<feature type="compositionally biased region" description="Low complexity" evidence="14">
    <location>
        <begin position="243"/>
        <end position="257"/>
    </location>
</feature>
<sequence>MDQHLLRLKIDPSQFDDLSEYPKLTKETDADRMIRFLCTVGQLKTIDRTGWILKGREIKKPETIAGHMYRMGIIGLLLDDENDSDASKTGKLDISKVVTLSLIHDMSECIVGDITPFDGLTEDEKHHKELIAMKHLVSLLPSFSSKKLLNLYHEYESRETEESKVVKELDRFEVMLQAFQYERSEWTNFKRLVRFDEFFTIALANVHHHKLRPMLLNIVAERERFWAEMTSNKDSHSNGVMGDSSNVNNLSNDVSHS</sequence>
<evidence type="ECO:0000256" key="6">
    <source>
        <dbReference type="ARBA" id="ARBA00009999"/>
    </source>
</evidence>
<dbReference type="GO" id="GO:0046872">
    <property type="term" value="F:metal ion binding"/>
    <property type="evidence" value="ECO:0007669"/>
    <property type="project" value="UniProtKB-KW"/>
</dbReference>
<keyword evidence="10" id="KW-0479">Metal-binding</keyword>
<evidence type="ECO:0000256" key="14">
    <source>
        <dbReference type="SAM" id="MobiDB-lite"/>
    </source>
</evidence>
<dbReference type="PANTHER" id="PTHR11845:SF13">
    <property type="entry name" value="5'-DEOXYNUCLEOTIDASE HDDC2"/>
    <property type="match status" value="1"/>
</dbReference>
<dbReference type="GO" id="GO:0009159">
    <property type="term" value="P:deoxyribonucleoside monophosphate catabolic process"/>
    <property type="evidence" value="ECO:0007669"/>
    <property type="project" value="UniProtKB-ARBA"/>
</dbReference>
<reference evidence="16" key="1">
    <citation type="submission" date="2022-12" db="EMBL/GenBank/DDBJ databases">
        <title>Genome assemblies of Blomia tropicalis.</title>
        <authorList>
            <person name="Cui Y."/>
        </authorList>
    </citation>
    <scope>NUCLEOTIDE SEQUENCE</scope>
    <source>
        <tissue evidence="16">Adult mites</tissue>
    </source>
</reference>
<feature type="domain" description="HD/PDEase" evidence="15">
    <location>
        <begin position="60"/>
        <end position="184"/>
    </location>
</feature>
<protein>
    <recommendedName>
        <fullName evidence="9">5'-deoxynucleotidase HDDC2</fullName>
        <ecNumber evidence="8">3.1.3.89</ecNumber>
    </recommendedName>
    <alternativeName>
        <fullName evidence="13">HD domain-containing protein 2</fullName>
    </alternativeName>
</protein>
<evidence type="ECO:0000256" key="12">
    <source>
        <dbReference type="ARBA" id="ARBA00022842"/>
    </source>
</evidence>
<dbReference type="OrthoDB" id="10254258at2759"/>
<accession>A0A9Q0M475</accession>
<dbReference type="InterPro" id="IPR039356">
    <property type="entry name" value="YfbR/HDDC2"/>
</dbReference>
<proteinExistence type="inferred from homology"/>
<evidence type="ECO:0000256" key="5">
    <source>
        <dbReference type="ARBA" id="ARBA00004074"/>
    </source>
</evidence>
<evidence type="ECO:0000256" key="1">
    <source>
        <dbReference type="ARBA" id="ARBA00001638"/>
    </source>
</evidence>
<evidence type="ECO:0000256" key="4">
    <source>
        <dbReference type="ARBA" id="ARBA00001946"/>
    </source>
</evidence>
<evidence type="ECO:0000313" key="16">
    <source>
        <dbReference type="EMBL" id="KAJ6217217.1"/>
    </source>
</evidence>
<dbReference type="SUPFAM" id="SSF109604">
    <property type="entry name" value="HD-domain/PDEase-like"/>
    <property type="match status" value="1"/>
</dbReference>
<evidence type="ECO:0000256" key="11">
    <source>
        <dbReference type="ARBA" id="ARBA00022801"/>
    </source>
</evidence>
<dbReference type="GO" id="GO:0005737">
    <property type="term" value="C:cytoplasm"/>
    <property type="evidence" value="ECO:0007669"/>
    <property type="project" value="TreeGrafter"/>
</dbReference>
<comment type="caution">
    <text evidence="16">The sequence shown here is derived from an EMBL/GenBank/DDBJ whole genome shotgun (WGS) entry which is preliminary data.</text>
</comment>
<dbReference type="InterPro" id="IPR006674">
    <property type="entry name" value="HD_domain"/>
</dbReference>